<reference evidence="1" key="1">
    <citation type="journal article" date="2021" name="Front. Microbiol.">
        <title>Comprehensive Comparative Genomics and Phenotyping of Methylobacterium Species.</title>
        <authorList>
            <person name="Alessa O."/>
            <person name="Ogura Y."/>
            <person name="Fujitani Y."/>
            <person name="Takami H."/>
            <person name="Hayashi T."/>
            <person name="Sahin N."/>
            <person name="Tani A."/>
        </authorList>
    </citation>
    <scope>NUCLEOTIDE SEQUENCE</scope>
    <source>
        <strain evidence="1">NBRC 15686</strain>
    </source>
</reference>
<dbReference type="Proteomes" id="UP001055039">
    <property type="component" value="Unassembled WGS sequence"/>
</dbReference>
<keyword evidence="2" id="KW-1185">Reference proteome</keyword>
<evidence type="ECO:0000313" key="2">
    <source>
        <dbReference type="Proteomes" id="UP001055039"/>
    </source>
</evidence>
<name>A0ABQ4UHR6_9HYPH</name>
<proteinExistence type="predicted"/>
<dbReference type="RefSeq" id="WP_238226793.1">
    <property type="nucleotide sequence ID" value="NZ_BAAADH010000046.1"/>
</dbReference>
<reference evidence="1" key="2">
    <citation type="submission" date="2021-08" db="EMBL/GenBank/DDBJ databases">
        <authorList>
            <person name="Tani A."/>
            <person name="Ola A."/>
            <person name="Ogura Y."/>
            <person name="Katsura K."/>
            <person name="Hayashi T."/>
        </authorList>
    </citation>
    <scope>NUCLEOTIDE SEQUENCE</scope>
    <source>
        <strain evidence="1">NBRC 15686</strain>
    </source>
</reference>
<protein>
    <submittedName>
        <fullName evidence="1">Uncharacterized protein</fullName>
    </submittedName>
</protein>
<sequence>MLFCTPAPGLSHAGILACCTLTGLSDYDLHNLLEGHTPVPTEPEPTYLELTAEEQARGWLQQAEQRVQEVKRRGGTSAEIVSARQLVDQAHLRVTFAMAVEAVGPLDAGRTLEFDWSDGRHYEVCDEDDGILFHVPRTMRPQDVHWALAIHDRAFSKGLVKGRELVRKPILTALGLLDDE</sequence>
<dbReference type="EMBL" id="BPRC01000018">
    <property type="protein sequence ID" value="GJE66854.1"/>
    <property type="molecule type" value="Genomic_DNA"/>
</dbReference>
<organism evidence="1 2">
    <name type="scientific">Methylorubrum aminovorans</name>
    <dbReference type="NCBI Taxonomy" id="269069"/>
    <lineage>
        <taxon>Bacteria</taxon>
        <taxon>Pseudomonadati</taxon>
        <taxon>Pseudomonadota</taxon>
        <taxon>Alphaproteobacteria</taxon>
        <taxon>Hyphomicrobiales</taxon>
        <taxon>Methylobacteriaceae</taxon>
        <taxon>Methylorubrum</taxon>
    </lineage>
</organism>
<comment type="caution">
    <text evidence="1">The sequence shown here is derived from an EMBL/GenBank/DDBJ whole genome shotgun (WGS) entry which is preliminary data.</text>
</comment>
<evidence type="ECO:0000313" key="1">
    <source>
        <dbReference type="EMBL" id="GJE66854.1"/>
    </source>
</evidence>
<gene>
    <name evidence="1" type="ORF">LNAOJCKE_4078</name>
</gene>
<accession>A0ABQ4UHR6</accession>